<keyword evidence="3" id="KW-0802">TPR repeat</keyword>
<evidence type="ECO:0000256" key="1">
    <source>
        <dbReference type="ARBA" id="ARBA00004370"/>
    </source>
</evidence>
<keyword evidence="4" id="KW-0812">Transmembrane</keyword>
<dbReference type="InterPro" id="IPR019734">
    <property type="entry name" value="TPR_rpt"/>
</dbReference>
<feature type="repeat" description="TPR" evidence="3">
    <location>
        <begin position="506"/>
        <end position="539"/>
    </location>
</feature>
<dbReference type="Gene3D" id="3.40.710.10">
    <property type="entry name" value="DD-peptidase/beta-lactamase superfamily"/>
    <property type="match status" value="1"/>
</dbReference>
<protein>
    <submittedName>
        <fullName evidence="6">CubicO group peptidase (Beta-lactamase class C family)</fullName>
    </submittedName>
</protein>
<dbReference type="Gene3D" id="1.25.40.10">
    <property type="entry name" value="Tetratricopeptide repeat domain"/>
    <property type="match status" value="1"/>
</dbReference>
<name>A0A2P8FQ09_9BACT</name>
<dbReference type="PROSITE" id="PS50005">
    <property type="entry name" value="TPR"/>
    <property type="match status" value="1"/>
</dbReference>
<dbReference type="PANTHER" id="PTHR46825">
    <property type="entry name" value="D-ALANYL-D-ALANINE-CARBOXYPEPTIDASE/ENDOPEPTIDASE AMPH"/>
    <property type="match status" value="1"/>
</dbReference>
<gene>
    <name evidence="6" type="ORF">CLV42_117141</name>
</gene>
<evidence type="ECO:0000313" key="7">
    <source>
        <dbReference type="Proteomes" id="UP000240978"/>
    </source>
</evidence>
<dbReference type="SUPFAM" id="SSF48452">
    <property type="entry name" value="TPR-like"/>
    <property type="match status" value="1"/>
</dbReference>
<dbReference type="GO" id="GO:0016020">
    <property type="term" value="C:membrane"/>
    <property type="evidence" value="ECO:0007669"/>
    <property type="project" value="UniProtKB-SubCell"/>
</dbReference>
<evidence type="ECO:0000313" key="6">
    <source>
        <dbReference type="EMBL" id="PSL23783.1"/>
    </source>
</evidence>
<dbReference type="InterPro" id="IPR011990">
    <property type="entry name" value="TPR-like_helical_dom_sf"/>
</dbReference>
<dbReference type="SUPFAM" id="SSF56601">
    <property type="entry name" value="beta-lactamase/transpeptidase-like"/>
    <property type="match status" value="1"/>
</dbReference>
<evidence type="ECO:0000256" key="3">
    <source>
        <dbReference type="PROSITE-ProRule" id="PRU00339"/>
    </source>
</evidence>
<feature type="transmembrane region" description="Helical" evidence="4">
    <location>
        <begin position="47"/>
        <end position="66"/>
    </location>
</feature>
<keyword evidence="2 4" id="KW-0472">Membrane</keyword>
<sequence>MKNESLLPLQRAFLLYHLSLVFRHICPLRILFFLSIAVKSTTTMRRIFFLSAVMLSGLFSTAQNRLGKLNIYFNNIRQTESMNGNILLAENGRTIYQRSFGYADFPSASENDINVRYNLTSISKIFTSTAILQLREKGKVQLEDTFQHYFPQFPYPDITIRHLLTHTSGLPDLELYEPLVKQFPDTIVTNDIIIPTLIKENKPLYFNPGDKYSYCNTNYCLLAMLVEKLSGLSFSDYLQQYIFQPARMLLTYCSKTSFQQSQPRIATPHVIAAYYDTAYSPVFQVKRYRYTSYNNSAPTGASNIITTTSDLQRFDLAFFGGKLLSRTSIEEALTPVRLNNGDTYWEHMDTMLGEGKGSYGLGWEIFEQPGFGKSVGHGGFMFGLATFYFRNIDRKQTIIGFDNVAGPAFGKIVTSAFYILNDQPPMLLQIKTSLVRLFAHTMVQYGVDNAISCLTSLKSDTSKYYFSEREMNQLGYEFLYFSSFPDHLQFAIETFKINMLLFPDSYNTYDSYAEALSKAGKKQEAILMYEKSIALNPDNQGGINALKQLLSQL</sequence>
<accession>A0A2P8FQ09</accession>
<dbReference type="OrthoDB" id="9793489at2"/>
<dbReference type="Pfam" id="PF00144">
    <property type="entry name" value="Beta-lactamase"/>
    <property type="match status" value="1"/>
</dbReference>
<organism evidence="6 7">
    <name type="scientific">Chitinophaga ginsengisoli</name>
    <dbReference type="NCBI Taxonomy" id="363837"/>
    <lineage>
        <taxon>Bacteria</taxon>
        <taxon>Pseudomonadati</taxon>
        <taxon>Bacteroidota</taxon>
        <taxon>Chitinophagia</taxon>
        <taxon>Chitinophagales</taxon>
        <taxon>Chitinophagaceae</taxon>
        <taxon>Chitinophaga</taxon>
    </lineage>
</organism>
<dbReference type="PANTHER" id="PTHR46825:SF11">
    <property type="entry name" value="PENICILLIN-BINDING PROTEIN 4"/>
    <property type="match status" value="1"/>
</dbReference>
<evidence type="ECO:0000259" key="5">
    <source>
        <dbReference type="Pfam" id="PF00144"/>
    </source>
</evidence>
<comment type="caution">
    <text evidence="6">The sequence shown here is derived from an EMBL/GenBank/DDBJ whole genome shotgun (WGS) entry which is preliminary data.</text>
</comment>
<proteinExistence type="predicted"/>
<dbReference type="EMBL" id="PYGK01000017">
    <property type="protein sequence ID" value="PSL23783.1"/>
    <property type="molecule type" value="Genomic_DNA"/>
</dbReference>
<keyword evidence="7" id="KW-1185">Reference proteome</keyword>
<dbReference type="InterPro" id="IPR012338">
    <property type="entry name" value="Beta-lactam/transpept-like"/>
</dbReference>
<dbReference type="InterPro" id="IPR001466">
    <property type="entry name" value="Beta-lactam-related"/>
</dbReference>
<evidence type="ECO:0000256" key="4">
    <source>
        <dbReference type="SAM" id="Phobius"/>
    </source>
</evidence>
<feature type="domain" description="Beta-lactamase-related" evidence="5">
    <location>
        <begin position="86"/>
        <end position="391"/>
    </location>
</feature>
<reference evidence="6 7" key="1">
    <citation type="submission" date="2018-03" db="EMBL/GenBank/DDBJ databases">
        <title>Genomic Encyclopedia of Archaeal and Bacterial Type Strains, Phase II (KMG-II): from individual species to whole genera.</title>
        <authorList>
            <person name="Goeker M."/>
        </authorList>
    </citation>
    <scope>NUCLEOTIDE SEQUENCE [LARGE SCALE GENOMIC DNA]</scope>
    <source>
        <strain evidence="6 7">DSM 18107</strain>
    </source>
</reference>
<comment type="subcellular location">
    <subcellularLocation>
        <location evidence="1">Membrane</location>
    </subcellularLocation>
</comment>
<evidence type="ECO:0000256" key="2">
    <source>
        <dbReference type="ARBA" id="ARBA00023136"/>
    </source>
</evidence>
<dbReference type="Proteomes" id="UP000240978">
    <property type="component" value="Unassembled WGS sequence"/>
</dbReference>
<dbReference type="AlphaFoldDB" id="A0A2P8FQ09"/>
<keyword evidence="4" id="KW-1133">Transmembrane helix</keyword>
<feature type="transmembrane region" description="Helical" evidence="4">
    <location>
        <begin position="12"/>
        <end position="35"/>
    </location>
</feature>
<dbReference type="InterPro" id="IPR050491">
    <property type="entry name" value="AmpC-like"/>
</dbReference>